<sequence length="172" mass="19007">MIWIIPALAGILIVYFAMRSSRFRRFAEPVLSVFVAIGLMVAFVIWLTDDNSNSASKPTTERPAPLITPEQLVLEGLGFERNGTDLSFRATGSVRNTSGAFLDYFKLTAILEDCAETPCRLIGEDTALILARVPPGESQSISTFFTFPNRLGPILRTPRWTTRIDSVSGHNL</sequence>
<comment type="caution">
    <text evidence="2">The sequence shown here is derived from an EMBL/GenBank/DDBJ whole genome shotgun (WGS) entry which is preliminary data.</text>
</comment>
<dbReference type="Proteomes" id="UP001230207">
    <property type="component" value="Unassembled WGS sequence"/>
</dbReference>
<feature type="transmembrane region" description="Helical" evidence="1">
    <location>
        <begin position="29"/>
        <end position="47"/>
    </location>
</feature>
<evidence type="ECO:0000313" key="2">
    <source>
        <dbReference type="EMBL" id="MDQ0321027.1"/>
    </source>
</evidence>
<keyword evidence="1" id="KW-0812">Transmembrane</keyword>
<organism evidence="2 3">
    <name type="scientific">Pararhizobium capsulatum DSM 1112</name>
    <dbReference type="NCBI Taxonomy" id="1121113"/>
    <lineage>
        <taxon>Bacteria</taxon>
        <taxon>Pseudomonadati</taxon>
        <taxon>Pseudomonadota</taxon>
        <taxon>Alphaproteobacteria</taxon>
        <taxon>Hyphomicrobiales</taxon>
        <taxon>Rhizobiaceae</taxon>
        <taxon>Rhizobium/Agrobacterium group</taxon>
        <taxon>Pararhizobium</taxon>
    </lineage>
</organism>
<proteinExistence type="predicted"/>
<accession>A0ABU0BRY9</accession>
<evidence type="ECO:0000313" key="3">
    <source>
        <dbReference type="Proteomes" id="UP001230207"/>
    </source>
</evidence>
<name>A0ABU0BRY9_9HYPH</name>
<dbReference type="RefSeq" id="WP_307231297.1">
    <property type="nucleotide sequence ID" value="NZ_JAUSVF010000001.1"/>
</dbReference>
<gene>
    <name evidence="2" type="ORF">QO002_003165</name>
</gene>
<reference evidence="2 3" key="1">
    <citation type="submission" date="2023-07" db="EMBL/GenBank/DDBJ databases">
        <title>Genomic Encyclopedia of Type Strains, Phase IV (KMG-IV): sequencing the most valuable type-strain genomes for metagenomic binning, comparative biology and taxonomic classification.</title>
        <authorList>
            <person name="Goeker M."/>
        </authorList>
    </citation>
    <scope>NUCLEOTIDE SEQUENCE [LARGE SCALE GENOMIC DNA]</scope>
    <source>
        <strain evidence="2 3">DSM 1112</strain>
    </source>
</reference>
<evidence type="ECO:0000256" key="1">
    <source>
        <dbReference type="SAM" id="Phobius"/>
    </source>
</evidence>
<dbReference type="EMBL" id="JAUSVF010000001">
    <property type="protein sequence ID" value="MDQ0321027.1"/>
    <property type="molecule type" value="Genomic_DNA"/>
</dbReference>
<protein>
    <submittedName>
        <fullName evidence="2">Uncharacterized protein</fullName>
    </submittedName>
</protein>
<keyword evidence="1" id="KW-0472">Membrane</keyword>
<keyword evidence="1" id="KW-1133">Transmembrane helix</keyword>
<keyword evidence="3" id="KW-1185">Reference proteome</keyword>